<proteinExistence type="predicted"/>
<organism evidence="1 2">
    <name type="scientific">Desulfuromonas versatilis</name>
    <dbReference type="NCBI Taxonomy" id="2802975"/>
    <lineage>
        <taxon>Bacteria</taxon>
        <taxon>Pseudomonadati</taxon>
        <taxon>Thermodesulfobacteriota</taxon>
        <taxon>Desulfuromonadia</taxon>
        <taxon>Desulfuromonadales</taxon>
        <taxon>Desulfuromonadaceae</taxon>
        <taxon>Desulfuromonas</taxon>
    </lineage>
</organism>
<name>A0ABM8HS01_9BACT</name>
<dbReference type="Proteomes" id="UP001319827">
    <property type="component" value="Chromosome"/>
</dbReference>
<dbReference type="PANTHER" id="PTHR34374">
    <property type="entry name" value="LARGE RIBOSOMAL RNA SUBUNIT ACCUMULATION PROTEIN YCED HOMOLOG 1, CHLOROPLASTIC"/>
    <property type="match status" value="1"/>
</dbReference>
<evidence type="ECO:0000313" key="1">
    <source>
        <dbReference type="EMBL" id="BCR04752.1"/>
    </source>
</evidence>
<reference evidence="1 2" key="1">
    <citation type="journal article" date="2016" name="C (Basel)">
        <title>Selective Growth of and Electricity Production by Marine Exoelectrogenic Bacteria in Self-Aggregated Hydrogel of Microbially Reduced Graphene Oxide.</title>
        <authorList>
            <person name="Yoshida N."/>
            <person name="Goto Y."/>
            <person name="Miyata Y."/>
        </authorList>
    </citation>
    <scope>NUCLEOTIDE SEQUENCE [LARGE SCALE GENOMIC DNA]</scope>
    <source>
        <strain evidence="1 2">NIT-T3</strain>
    </source>
</reference>
<accession>A0ABM8HS01</accession>
<protein>
    <recommendedName>
        <fullName evidence="3">DUF177 domain-containing protein</fullName>
    </recommendedName>
</protein>
<evidence type="ECO:0000313" key="2">
    <source>
        <dbReference type="Proteomes" id="UP001319827"/>
    </source>
</evidence>
<gene>
    <name evidence="1" type="ORF">DESUT3_18210</name>
</gene>
<sequence>MLIHVDDIKEKGLQLEAVEEVEGYPGLQRLVESGELVPIGPVVTAVQAFRVGGMIEVDGQVQAGVRLGCGRCLQEFDLPLRNEFHLTFVRELPEVAGEAGEDGAELSAEDMGLILFEGDELELREAIEEQVLMALPLRPLCSEQCKGLCPQCGIDLNQGQCNCPGQDFNLKFAALRDFKVKKEQ</sequence>
<reference evidence="1 2" key="2">
    <citation type="journal article" date="2021" name="Int. J. Syst. Evol. Microbiol.">
        <title>Isolation and Polyphasic Characterization of Desulfuromonas versatilis sp. Nov., an Electrogenic Bacteria Capable of Versatile Metabolism Isolated from a Graphene Oxide-Reducing Enrichment Culture.</title>
        <authorList>
            <person name="Xie L."/>
            <person name="Yoshida N."/>
            <person name="Ishii S."/>
            <person name="Meng L."/>
        </authorList>
    </citation>
    <scope>NUCLEOTIDE SEQUENCE [LARGE SCALE GENOMIC DNA]</scope>
    <source>
        <strain evidence="1 2">NIT-T3</strain>
    </source>
</reference>
<evidence type="ECO:0008006" key="3">
    <source>
        <dbReference type="Google" id="ProtNLM"/>
    </source>
</evidence>
<dbReference type="Pfam" id="PF02620">
    <property type="entry name" value="YceD"/>
    <property type="match status" value="1"/>
</dbReference>
<keyword evidence="2" id="KW-1185">Reference proteome</keyword>
<dbReference type="InterPro" id="IPR003772">
    <property type="entry name" value="YceD"/>
</dbReference>
<dbReference type="PANTHER" id="PTHR34374:SF1">
    <property type="entry name" value="LARGE RIBOSOMAL RNA SUBUNIT ACCUMULATION PROTEIN YCED HOMOLOG 1, CHLOROPLASTIC"/>
    <property type="match status" value="1"/>
</dbReference>
<dbReference type="EMBL" id="AP024355">
    <property type="protein sequence ID" value="BCR04752.1"/>
    <property type="molecule type" value="Genomic_DNA"/>
</dbReference>
<dbReference type="RefSeq" id="WP_221252204.1">
    <property type="nucleotide sequence ID" value="NZ_AP024355.1"/>
</dbReference>